<dbReference type="Gene3D" id="3.40.1660.10">
    <property type="entry name" value="EreA-like (biosynthetic domain)"/>
    <property type="match status" value="1"/>
</dbReference>
<dbReference type="PROSITE" id="PS51257">
    <property type="entry name" value="PROKAR_LIPOPROTEIN"/>
    <property type="match status" value="1"/>
</dbReference>
<dbReference type="InterPro" id="IPR007815">
    <property type="entry name" value="Emycin_Estase"/>
</dbReference>
<dbReference type="PANTHER" id="PTHR31299">
    <property type="entry name" value="ESTERASE, PUTATIVE (AFU_ORTHOLOGUE AFUA_1G05850)-RELATED"/>
    <property type="match status" value="1"/>
</dbReference>
<proteinExistence type="predicted"/>
<evidence type="ECO:0000313" key="2">
    <source>
        <dbReference type="Proteomes" id="UP000031366"/>
    </source>
</evidence>
<protein>
    <submittedName>
        <fullName evidence="1">Erythromycin esterase family protein</fullName>
    </submittedName>
</protein>
<keyword evidence="2" id="KW-1185">Reference proteome</keyword>
<dbReference type="Gene3D" id="1.20.1440.30">
    <property type="entry name" value="Biosynthetic Protein domain"/>
    <property type="match status" value="1"/>
</dbReference>
<dbReference type="AlphaFoldDB" id="A0A0C1U4L7"/>
<dbReference type="OrthoDB" id="9810066at2"/>
<dbReference type="GO" id="GO:0046677">
    <property type="term" value="P:response to antibiotic"/>
    <property type="evidence" value="ECO:0007669"/>
    <property type="project" value="InterPro"/>
</dbReference>
<sequence>MSKKWILSIITMAILGMTLLMGCGNRTNTISTDLSALQTDISTLTVSENVQVVGLGEASHGVKEYHQMKAEVFKALVANNGCRTFIIEGDFGGALKVDDYIHGGEGTAEDAVGEIGFAIYRTQEMANLVDWMRSYNESAPEGKDLHFYGMDIQRYDNNKEYLFSVLDIAAPALSKKYKMAFSQLTDETRLTLSSDALDKSKMDALGLLKEMDATERDIVSISGQTAFDFARESANTIYQYSEILLSNNAEYNSLRDKYMSDKVNWFLQHGDDSVLFISGHNGHIGKTSVSGYTCLGELLTNGIGENYFAIGTDAENTTFNSQDNNGNFSVMEVKNQNALNSQLGNMESNFYYIDFLKVADNENWQGILKGQQKITTLNVGISGWQKLLKSFYTTTIVPNDTFNGMIAFKKTSPTTLIK</sequence>
<dbReference type="Proteomes" id="UP000031366">
    <property type="component" value="Unassembled WGS sequence"/>
</dbReference>
<evidence type="ECO:0000313" key="1">
    <source>
        <dbReference type="EMBL" id="KIE47724.1"/>
    </source>
</evidence>
<dbReference type="Pfam" id="PF05139">
    <property type="entry name" value="Erythro_esteras"/>
    <property type="match status" value="1"/>
</dbReference>
<dbReference type="CDD" id="cd14728">
    <property type="entry name" value="Ere-like"/>
    <property type="match status" value="1"/>
</dbReference>
<name>A0A0C1U4L7_9CLOT</name>
<reference evidence="1 2" key="1">
    <citation type="journal article" date="2015" name="Infect. Genet. Evol.">
        <title>Genomic sequences of six botulinum neurotoxin-producing strains representing three clostridial species illustrate the mobility and diversity of botulinum neurotoxin genes.</title>
        <authorList>
            <person name="Smith T.J."/>
            <person name="Hill K.K."/>
            <person name="Xie G."/>
            <person name="Foley B.T."/>
            <person name="Williamson C.H."/>
            <person name="Foster J.T."/>
            <person name="Johnson S.L."/>
            <person name="Chertkov O."/>
            <person name="Teshima H."/>
            <person name="Gibbons H.S."/>
            <person name="Johnsky L.A."/>
            <person name="Karavis M.A."/>
            <person name="Smith L.A."/>
        </authorList>
    </citation>
    <scope>NUCLEOTIDE SEQUENCE [LARGE SCALE GENOMIC DNA]</scope>
    <source>
        <strain evidence="1 2">CDC 2741</strain>
    </source>
</reference>
<dbReference type="InterPro" id="IPR052036">
    <property type="entry name" value="Hydrolase/PRTase-associated"/>
</dbReference>
<dbReference type="STRING" id="29341.RSJ17_17810"/>
<comment type="caution">
    <text evidence="1">The sequence shown here is derived from an EMBL/GenBank/DDBJ whole genome shotgun (WGS) entry which is preliminary data.</text>
</comment>
<dbReference type="SUPFAM" id="SSF159501">
    <property type="entry name" value="EreA/ChaN-like"/>
    <property type="match status" value="1"/>
</dbReference>
<dbReference type="PANTHER" id="PTHR31299:SF0">
    <property type="entry name" value="ESTERASE, PUTATIVE (AFU_ORTHOLOGUE AFUA_1G05850)-RELATED"/>
    <property type="match status" value="1"/>
</dbReference>
<organism evidence="1 2">
    <name type="scientific">Clostridium argentinense CDC 2741</name>
    <dbReference type="NCBI Taxonomy" id="1418104"/>
    <lineage>
        <taxon>Bacteria</taxon>
        <taxon>Bacillati</taxon>
        <taxon>Bacillota</taxon>
        <taxon>Clostridia</taxon>
        <taxon>Eubacteriales</taxon>
        <taxon>Clostridiaceae</taxon>
        <taxon>Clostridium</taxon>
    </lineage>
</organism>
<gene>
    <name evidence="1" type="ORF">U732_3630</name>
</gene>
<accession>A0A0C1U4L7</accession>
<dbReference type="EMBL" id="AYSO01000013">
    <property type="protein sequence ID" value="KIE47724.1"/>
    <property type="molecule type" value="Genomic_DNA"/>
</dbReference>
<dbReference type="Gene3D" id="3.30.1870.10">
    <property type="entry name" value="EreA-like, domain 2"/>
    <property type="match status" value="1"/>
</dbReference>